<dbReference type="AlphaFoldDB" id="A4SW39"/>
<evidence type="ECO:0000256" key="1">
    <source>
        <dbReference type="ARBA" id="ARBA00006987"/>
    </source>
</evidence>
<dbReference type="Pfam" id="PF03401">
    <property type="entry name" value="TctC"/>
    <property type="match status" value="1"/>
</dbReference>
<dbReference type="Gene3D" id="3.40.190.10">
    <property type="entry name" value="Periplasmic binding protein-like II"/>
    <property type="match status" value="1"/>
</dbReference>
<organism evidence="3 4">
    <name type="scientific">Polynucleobacter asymbioticus (strain DSM 18221 / CIP 109841 / QLW-P1DMWA-1)</name>
    <name type="common">Polynucleobacter necessarius subsp. asymbioticus</name>
    <dbReference type="NCBI Taxonomy" id="312153"/>
    <lineage>
        <taxon>Bacteria</taxon>
        <taxon>Pseudomonadati</taxon>
        <taxon>Pseudomonadota</taxon>
        <taxon>Betaproteobacteria</taxon>
        <taxon>Burkholderiales</taxon>
        <taxon>Burkholderiaceae</taxon>
        <taxon>Polynucleobacter</taxon>
    </lineage>
</organism>
<dbReference type="SUPFAM" id="SSF53850">
    <property type="entry name" value="Periplasmic binding protein-like II"/>
    <property type="match status" value="1"/>
</dbReference>
<dbReference type="GeneID" id="31480837"/>
<dbReference type="PANTHER" id="PTHR42928">
    <property type="entry name" value="TRICARBOXYLATE-BINDING PROTEIN"/>
    <property type="match status" value="1"/>
</dbReference>
<keyword evidence="2" id="KW-0732">Signal</keyword>
<evidence type="ECO:0000313" key="3">
    <source>
        <dbReference type="EMBL" id="ABP33703.1"/>
    </source>
</evidence>
<name>A4SW39_POLAQ</name>
<dbReference type="HOGENOM" id="CLU_045683_0_0_4"/>
<feature type="chain" id="PRO_5002672696" evidence="2">
    <location>
        <begin position="32"/>
        <end position="334"/>
    </location>
</feature>
<dbReference type="Proteomes" id="UP000000231">
    <property type="component" value="Chromosome"/>
</dbReference>
<dbReference type="PIRSF" id="PIRSF017082">
    <property type="entry name" value="YflP"/>
    <property type="match status" value="1"/>
</dbReference>
<feature type="signal peptide" evidence="2">
    <location>
        <begin position="1"/>
        <end position="31"/>
    </location>
</feature>
<gene>
    <name evidence="3" type="ordered locus">Pnuc_0483</name>
</gene>
<dbReference type="InterPro" id="IPR042100">
    <property type="entry name" value="Bug_dom1"/>
</dbReference>
<evidence type="ECO:0000256" key="2">
    <source>
        <dbReference type="SAM" id="SignalP"/>
    </source>
</evidence>
<protein>
    <submittedName>
        <fullName evidence="3">Uncharacterized protein UPF0065</fullName>
    </submittedName>
</protein>
<dbReference type="Gene3D" id="3.40.190.150">
    <property type="entry name" value="Bordetella uptake gene, domain 1"/>
    <property type="match status" value="1"/>
</dbReference>
<reference evidence="3 4" key="1">
    <citation type="journal article" date="2012" name="Stand. Genomic Sci.">
        <title>Complete genome sequence of Polynucleobacter necessarius subsp. asymbioticus type strain (QLW-P1DMWA-1(T)).</title>
        <authorList>
            <person name="Meincke L."/>
            <person name="Copeland A."/>
            <person name="Lapidus A."/>
            <person name="Lucas S."/>
            <person name="Berry K.W."/>
            <person name="Del Rio T.G."/>
            <person name="Hammon N."/>
            <person name="Dalin E."/>
            <person name="Tice H."/>
            <person name="Pitluck S."/>
            <person name="Richardson P."/>
            <person name="Bruce D."/>
            <person name="Goodwin L."/>
            <person name="Han C."/>
            <person name="Tapia R."/>
            <person name="Detter J.C."/>
            <person name="Schmutz J."/>
            <person name="Brettin T."/>
            <person name="Larimer F."/>
            <person name="Land M."/>
            <person name="Hauser L."/>
            <person name="Kyrpides N.C."/>
            <person name="Ivanova N."/>
            <person name="Goker M."/>
            <person name="Woyke T."/>
            <person name="Wu Q.L."/>
            <person name="Pockl M."/>
            <person name="Hahn M.W."/>
            <person name="Klenk H.P."/>
        </authorList>
    </citation>
    <scope>NUCLEOTIDE SEQUENCE [LARGE SCALE GENOMIC DNA]</scope>
    <source>
        <strain evidence="4">DSM 18221 / CIP 109841 / QLW-P1DMWA-1</strain>
    </source>
</reference>
<dbReference type="eggNOG" id="COG3181">
    <property type="taxonomic scope" value="Bacteria"/>
</dbReference>
<sequence length="334" mass="35391">MTKTSNRRAPIFLSYALLAFTALTGSLSAYAQAAGPTYPVKPIKLIAPVAAGGGLDNIARAVAEKLSRSIGQPVIVENMGGGGGSIASQATAKAPADGYTLMIAYVGTHGTNPAVRRLPYDAIKDFTPIGMIGATPNVLIINPELPIKNFSEFVAYAKKNPAKLSYGSAGPGTLTHLGMEQLKLAAGIFMVHVPYRGVGPAYTDLLAGQTQAMFPTLFAALPYITTNRVRGLAVTGAKRSPAAPTIPTFKELGYNGFDGQQWYGVVGPANLPPAIVSKLNTELNKVLATPEFSEKMTSEAMTLMPMTPTQFATYIKEDIARWAKVAKDRNIELE</sequence>
<accession>A4SW39</accession>
<dbReference type="InterPro" id="IPR005064">
    <property type="entry name" value="BUG"/>
</dbReference>
<dbReference type="PANTHER" id="PTHR42928:SF5">
    <property type="entry name" value="BLR1237 PROTEIN"/>
    <property type="match status" value="1"/>
</dbReference>
<dbReference type="EMBL" id="CP000655">
    <property type="protein sequence ID" value="ABP33703.1"/>
    <property type="molecule type" value="Genomic_DNA"/>
</dbReference>
<keyword evidence="4" id="KW-1185">Reference proteome</keyword>
<dbReference type="KEGG" id="pnu:Pnuc_0483"/>
<comment type="similarity">
    <text evidence="1">Belongs to the UPF0065 (bug) family.</text>
</comment>
<dbReference type="CDD" id="cd07012">
    <property type="entry name" value="PBP2_Bug_TTT"/>
    <property type="match status" value="1"/>
</dbReference>
<proteinExistence type="inferred from homology"/>
<evidence type="ECO:0000313" key="4">
    <source>
        <dbReference type="Proteomes" id="UP000000231"/>
    </source>
</evidence>
<dbReference type="RefSeq" id="WP_011902328.1">
    <property type="nucleotide sequence ID" value="NC_009379.1"/>
</dbReference>